<organism evidence="1">
    <name type="scientific">marine sediment metagenome</name>
    <dbReference type="NCBI Taxonomy" id="412755"/>
    <lineage>
        <taxon>unclassified sequences</taxon>
        <taxon>metagenomes</taxon>
        <taxon>ecological metagenomes</taxon>
    </lineage>
</organism>
<feature type="non-terminal residue" evidence="1">
    <location>
        <position position="1"/>
    </location>
</feature>
<reference evidence="1" key="1">
    <citation type="journal article" date="2014" name="Front. Microbiol.">
        <title>High frequency of phylogenetically diverse reductive dehalogenase-homologous genes in deep subseafloor sedimentary metagenomes.</title>
        <authorList>
            <person name="Kawai M."/>
            <person name="Futagami T."/>
            <person name="Toyoda A."/>
            <person name="Takaki Y."/>
            <person name="Nishi S."/>
            <person name="Hori S."/>
            <person name="Arai W."/>
            <person name="Tsubouchi T."/>
            <person name="Morono Y."/>
            <person name="Uchiyama I."/>
            <person name="Ito T."/>
            <person name="Fujiyama A."/>
            <person name="Inagaki F."/>
            <person name="Takami H."/>
        </authorList>
    </citation>
    <scope>NUCLEOTIDE SEQUENCE</scope>
    <source>
        <strain evidence="1">Expedition CK06-06</strain>
    </source>
</reference>
<gene>
    <name evidence="1" type="ORF">S01H4_29367</name>
</gene>
<name>X1C3X6_9ZZZZ</name>
<comment type="caution">
    <text evidence="1">The sequence shown here is derived from an EMBL/GenBank/DDBJ whole genome shotgun (WGS) entry which is preliminary data.</text>
</comment>
<sequence>ELGKYSRVIGRYEYILEIYNSIPKDKGDFSQPIYEIEKKIAMLQTKK</sequence>
<dbReference type="EMBL" id="BART01014976">
    <property type="protein sequence ID" value="GAG79081.1"/>
    <property type="molecule type" value="Genomic_DNA"/>
</dbReference>
<evidence type="ECO:0000313" key="1">
    <source>
        <dbReference type="EMBL" id="GAG79081.1"/>
    </source>
</evidence>
<proteinExistence type="predicted"/>
<dbReference type="AlphaFoldDB" id="X1C3X6"/>
<accession>X1C3X6</accession>
<protein>
    <submittedName>
        <fullName evidence="1">Uncharacterized protein</fullName>
    </submittedName>
</protein>